<gene>
    <name evidence="1" type="ORF">SAMN05192534_1611</name>
</gene>
<dbReference type="AlphaFoldDB" id="A0A1G8KPY1"/>
<reference evidence="1 2" key="1">
    <citation type="submission" date="2016-10" db="EMBL/GenBank/DDBJ databases">
        <authorList>
            <person name="de Groot N.N."/>
        </authorList>
    </citation>
    <scope>NUCLEOTIDE SEQUENCE [LARGE SCALE GENOMIC DNA]</scope>
    <source>
        <strain evidence="1 2">DSM 21632</strain>
    </source>
</reference>
<dbReference type="EMBL" id="FNDK01000061">
    <property type="protein sequence ID" value="SDI45429.1"/>
    <property type="molecule type" value="Genomic_DNA"/>
</dbReference>
<name>A0A1G8KPY1_9BACI</name>
<proteinExistence type="predicted"/>
<organism evidence="1 2">
    <name type="scientific">Alteribacillus persepolensis</name>
    <dbReference type="NCBI Taxonomy" id="568899"/>
    <lineage>
        <taxon>Bacteria</taxon>
        <taxon>Bacillati</taxon>
        <taxon>Bacillota</taxon>
        <taxon>Bacilli</taxon>
        <taxon>Bacillales</taxon>
        <taxon>Bacillaceae</taxon>
        <taxon>Alteribacillus</taxon>
    </lineage>
</organism>
<dbReference type="PROSITE" id="PS51257">
    <property type="entry name" value="PROKAR_LIPOPROTEIN"/>
    <property type="match status" value="1"/>
</dbReference>
<evidence type="ECO:0000313" key="2">
    <source>
        <dbReference type="Proteomes" id="UP000199163"/>
    </source>
</evidence>
<dbReference type="Pfam" id="PF11518">
    <property type="entry name" value="DUF3221"/>
    <property type="match status" value="1"/>
</dbReference>
<dbReference type="Proteomes" id="UP000199163">
    <property type="component" value="Unassembled WGS sequence"/>
</dbReference>
<dbReference type="STRING" id="568899.SAMN05192534_1611"/>
<keyword evidence="2" id="KW-1185">Reference proteome</keyword>
<protein>
    <recommendedName>
        <fullName evidence="3">DUF3221 domain-containing protein</fullName>
    </recommendedName>
</protein>
<sequence>MKQKKVLTLGLIFFSVIVLVIGCSENGGNHSDGDLRVEGYILEKEGNRILVAEDITPEKYENIKDKSIPELDKEQVSLIYLGYDNPNKLSIGEEIVAQINNGIDQSYPAQAEAKDIKVKD</sequence>
<dbReference type="InterPro" id="IPR021598">
    <property type="entry name" value="DUF3221"/>
</dbReference>
<evidence type="ECO:0008006" key="3">
    <source>
        <dbReference type="Google" id="ProtNLM"/>
    </source>
</evidence>
<evidence type="ECO:0000313" key="1">
    <source>
        <dbReference type="EMBL" id="SDI45429.1"/>
    </source>
</evidence>
<dbReference type="RefSeq" id="WP_091277138.1">
    <property type="nucleotide sequence ID" value="NZ_FNDK01000061.1"/>
</dbReference>
<accession>A0A1G8KPY1</accession>
<dbReference type="OrthoDB" id="2603210at2"/>